<name>A0ACC2XQK4_9TREE</name>
<gene>
    <name evidence="1" type="ORF">QFC24_002914</name>
</gene>
<dbReference type="Proteomes" id="UP001234202">
    <property type="component" value="Unassembled WGS sequence"/>
</dbReference>
<dbReference type="EMBL" id="JASBWV010000008">
    <property type="protein sequence ID" value="KAJ9124982.1"/>
    <property type="molecule type" value="Genomic_DNA"/>
</dbReference>
<accession>A0ACC2XQK4</accession>
<protein>
    <submittedName>
        <fullName evidence="1">Uncharacterized protein</fullName>
    </submittedName>
</protein>
<evidence type="ECO:0000313" key="1">
    <source>
        <dbReference type="EMBL" id="KAJ9124982.1"/>
    </source>
</evidence>
<comment type="caution">
    <text evidence="1">The sequence shown here is derived from an EMBL/GenBank/DDBJ whole genome shotgun (WGS) entry which is preliminary data.</text>
</comment>
<evidence type="ECO:0000313" key="2">
    <source>
        <dbReference type="Proteomes" id="UP001234202"/>
    </source>
</evidence>
<proteinExistence type="predicted"/>
<organism evidence="1 2">
    <name type="scientific">Naganishia onofrii</name>
    <dbReference type="NCBI Taxonomy" id="1851511"/>
    <lineage>
        <taxon>Eukaryota</taxon>
        <taxon>Fungi</taxon>
        <taxon>Dikarya</taxon>
        <taxon>Basidiomycota</taxon>
        <taxon>Agaricomycotina</taxon>
        <taxon>Tremellomycetes</taxon>
        <taxon>Filobasidiales</taxon>
        <taxon>Filobasidiaceae</taxon>
        <taxon>Naganishia</taxon>
    </lineage>
</organism>
<reference evidence="1" key="1">
    <citation type="submission" date="2023-04" db="EMBL/GenBank/DDBJ databases">
        <title>Draft Genome sequencing of Naganishia species isolated from polar environments using Oxford Nanopore Technology.</title>
        <authorList>
            <person name="Leo P."/>
            <person name="Venkateswaran K."/>
        </authorList>
    </citation>
    <scope>NUCLEOTIDE SEQUENCE</scope>
    <source>
        <strain evidence="1">DBVPG 5303</strain>
    </source>
</reference>
<keyword evidence="2" id="KW-1185">Reference proteome</keyword>
<sequence>MESLSPECTNLKHRYDQCFNAWFEGYLKPIVTSRVEDATPESDVEEEEDDSPDLLESFVDDEEEECQEEEEQDASATLSPAAGSAGSSHHHTHVPHHHHPSWSLRNDDKHPDLWPYSSRHVISKNTASHTVKEASVNPTNVADDDDVPDQPLVEAVEAEFSDHTVSTPTEPKRSAMPQKPVVAIPLTTSSPKEQRAEWARAKKEEYDRNCGALWTDYRECLQRAIDANHPLSALLTQARLENPIDDAEAYEGGGYGAPGAQP</sequence>